<dbReference type="InterPro" id="IPR004827">
    <property type="entry name" value="bZIP"/>
</dbReference>
<dbReference type="SUPFAM" id="SSF57959">
    <property type="entry name" value="Leucine zipper domain"/>
    <property type="match status" value="1"/>
</dbReference>
<dbReference type="PROSITE" id="PS50893">
    <property type="entry name" value="ABC_TRANSPORTER_2"/>
    <property type="match status" value="2"/>
</dbReference>
<dbReference type="Pfam" id="PF19055">
    <property type="entry name" value="ABC2_membrane_7"/>
    <property type="match status" value="1"/>
</dbReference>
<feature type="transmembrane region" description="Helical" evidence="10">
    <location>
        <begin position="601"/>
        <end position="622"/>
    </location>
</feature>
<evidence type="ECO:0000256" key="1">
    <source>
        <dbReference type="ARBA" id="ARBA00004141"/>
    </source>
</evidence>
<keyword evidence="3" id="KW-0813">Transport</keyword>
<evidence type="ECO:0000313" key="13">
    <source>
        <dbReference type="Proteomes" id="UP000613580"/>
    </source>
</evidence>
<feature type="transmembrane region" description="Helical" evidence="10">
    <location>
        <begin position="1286"/>
        <end position="1308"/>
    </location>
</feature>
<dbReference type="InterPro" id="IPR029481">
    <property type="entry name" value="ABC_trans_N"/>
</dbReference>
<evidence type="ECO:0000256" key="6">
    <source>
        <dbReference type="ARBA" id="ARBA00022840"/>
    </source>
</evidence>
<dbReference type="Gene3D" id="3.40.50.300">
    <property type="entry name" value="P-loop containing nucleotide triphosphate hydrolases"/>
    <property type="match status" value="2"/>
</dbReference>
<dbReference type="InterPro" id="IPR013525">
    <property type="entry name" value="ABC2_TM"/>
</dbReference>
<comment type="subcellular location">
    <subcellularLocation>
        <location evidence="1">Membrane</location>
        <topology evidence="1">Multi-pass membrane protein</topology>
    </subcellularLocation>
</comment>
<feature type="transmembrane region" description="Helical" evidence="10">
    <location>
        <begin position="634"/>
        <end position="654"/>
    </location>
</feature>
<evidence type="ECO:0000256" key="4">
    <source>
        <dbReference type="ARBA" id="ARBA00022692"/>
    </source>
</evidence>
<evidence type="ECO:0000313" key="12">
    <source>
        <dbReference type="EMBL" id="KAF7302663.1"/>
    </source>
</evidence>
<keyword evidence="4 10" id="KW-0812">Transmembrane</keyword>
<feature type="domain" description="ABC transporter" evidence="11">
    <location>
        <begin position="130"/>
        <end position="381"/>
    </location>
</feature>
<dbReference type="OrthoDB" id="245989at2759"/>
<dbReference type="GO" id="GO:0140359">
    <property type="term" value="F:ABC-type transporter activity"/>
    <property type="evidence" value="ECO:0007669"/>
    <property type="project" value="InterPro"/>
</dbReference>
<dbReference type="Proteomes" id="UP000613580">
    <property type="component" value="Unassembled WGS sequence"/>
</dbReference>
<accession>A0A8H6SP87</accession>
<dbReference type="Pfam" id="PF14510">
    <property type="entry name" value="ABC_trans_N"/>
    <property type="match status" value="1"/>
</dbReference>
<name>A0A8H6SP87_MYCCL</name>
<dbReference type="InterPro" id="IPR043926">
    <property type="entry name" value="ABCG_dom"/>
</dbReference>
<evidence type="ECO:0000256" key="7">
    <source>
        <dbReference type="ARBA" id="ARBA00022989"/>
    </source>
</evidence>
<keyword evidence="8 10" id="KW-0472">Membrane</keyword>
<feature type="transmembrane region" description="Helical" evidence="10">
    <location>
        <begin position="1171"/>
        <end position="1193"/>
    </location>
</feature>
<dbReference type="Pfam" id="PF01061">
    <property type="entry name" value="ABC2_membrane"/>
    <property type="match status" value="2"/>
</dbReference>
<sequence>MADTPGTLAGDTNSVNVVHAEEEFNALARQLSRKSVPDASASNSTQAASDIEKGKDGDAEEPFDLREYLTASNDAQQAAGIKHKHVDVVWEDLEVKVGAFGGPDSKFYVGTFGGAVLDFFLAIPLYLWGLVASTFSKKELPTRTILHKSSGLLKSGEMCLVLGCPGAGCTTFLKSIANDRTTFAQVLGEVLYEGIDAETMNRLYKGEVVFNEEDDIHIATLTVAQTLSFALSTKTPGPNGRLPGISRAEFDAEVQNTLLRMLNISHTKQTLVGDEFVRGVSGGERKRVSIAEMMATRARLQSWDNSTRGLDASTALDFVKCLRIMTDVLGQTTFVTLYQAGEGIYELFDKVMVLSEGRQVYYGPPSEARAYFEQLGYRALPRQSTADYLTGCTDPNERQFADGRSAADVPSSPDALESVFRSSRQYASLTAAREKAKIEMAQDKADQEAFRAAVAADKKKGVSKKSPYTLGFTGQVMALTKRQFTMKMQDKFHLVTSFTLSTVLSLVLGAAYINLPTTSAGAFTRGGVIFGALLTTCLDAFGEMPSQMLGRPILRKQTAYSMYRPSAIAVANTLADLPFSALRVFIFNIPVYWMTNLNRSAGGFFTFHLISYIVYLSMQGFFRTFGLICTSFHVAFRLAVFFIPNFVEYTGYIIPVIKMKRWLFWIYYINPIAYAWQACMENEFMRIDLTCDGSYIVPRNVGDLTEYPDGLGPNQACTLFGATAGSSAVSGTAYIEAGFGISPSFLWKRDLLVLIGFMIAFQVTQVVALEYFPRYNQVLSFNIFAKENADAKKRNEILRARRAERKSDRAVGIEKPKEDKEEPEYKAREENVVAPHRKTLTWQNLNYFVPVPGGTLRLLHDVQGYVGPGLTALMGASGAGKTTCLDVLAQRKNIGVVSGDVLVDGRPLAADFARGTAYAEQMDVHEGTATVREALRFSAYLRQPFEVSQEEKDNYVEEIIELLELQDLSEALIFSLSVESRKRLTIGVELASKPELLLFLDEPTSGLDSQSAWNVVRLLRKLADQGQAILCTIHQPSSLLFESFDRLLLLERGGETVYFGDIGKDSHVIRDYFAANGAVCPANVNPAEFMLEAIGAGTTPRVGDRDWKDIWLDSPQCEALRGKIAQINADALARPVTETKKFTTYASPFVYQLRVVTERNFLALWRSPDYLFSRLFVCSFISLFVSLSFLQLGTSLRDLQFRVFSLFWVTILPAIVMAQIEPMFILNRRIFIREASSRIYSPYVFAISQTISEIPGSIVCAIVYWVLMVYPMHFGQGTEGLNGTGFQLLMTLFMMIFGVTLGQLIAAISPSIQVAALFNPFLTLIFATFCGVTIPHVSSDFWWNWLYQLVPYTRAISAMVSTELHGLPIHCKSDEFSTFTPPTNFTCYEWAEGFINLAGGYLNNPNATSTCEYCQYSVGDEFYEPIGISFNHRWRDVGIFIAFMVVNMVATVIASRYLRLSSTPILSARPGIPQSTHKPIRDPASPLTNHTPTITSNNQDAVAHPSGFRPPSPAPRFDGFLSNTAMTSKSLPPAPPRTHAMLGDYDSMKNNYLAMLSSSQEAMRNIERLTASPEFQSLGDHFPEDFPSDSPYAGEPLIDEDFLTSPHMELDYDFATNNPNASPLDTPYSAFLPTPLMGLEGDDFDQPVISPEVEDALAGELFAFTDNGEDAVPVNTKLPLPPTGLGLGKLGAFTPSTPMLDDFDSPLTDLATSFPNTPVIPPPPSPSSSTHPTRRQPARKTRVVPGANGTRKNITPAALIPIDAPTQHRTYRIPSTTSRKAVPASSSRKRGRSVAFADEDDEDDDDYASDGGRGPVSVGEAQRIMDKRRQNTLAARKSRRRKLEHVQGLEAQVSELKGLVTRWRERALMAQGMLRDKGETIEFGED</sequence>
<dbReference type="GO" id="GO:0016887">
    <property type="term" value="F:ATP hydrolysis activity"/>
    <property type="evidence" value="ECO:0007669"/>
    <property type="project" value="InterPro"/>
</dbReference>
<feature type="transmembrane region" description="Helical" evidence="10">
    <location>
        <begin position="1239"/>
        <end position="1266"/>
    </location>
</feature>
<dbReference type="CDD" id="cd03232">
    <property type="entry name" value="ABCG_PDR_domain2"/>
    <property type="match status" value="1"/>
</dbReference>
<evidence type="ECO:0000256" key="10">
    <source>
        <dbReference type="SAM" id="Phobius"/>
    </source>
</evidence>
<proteinExistence type="inferred from homology"/>
<feature type="compositionally biased region" description="Basic residues" evidence="9">
    <location>
        <begin position="1732"/>
        <end position="1742"/>
    </location>
</feature>
<gene>
    <name evidence="12" type="ORF">HMN09_00900900</name>
</gene>
<evidence type="ECO:0000256" key="8">
    <source>
        <dbReference type="ARBA" id="ARBA00023136"/>
    </source>
</evidence>
<comment type="similarity">
    <text evidence="2">Belongs to the ABC transporter superfamily. ABCG family. PDR (TC 3.A.1.205) subfamily.</text>
</comment>
<feature type="transmembrane region" description="Helical" evidence="10">
    <location>
        <begin position="107"/>
        <end position="128"/>
    </location>
</feature>
<feature type="transmembrane region" description="Helical" evidence="10">
    <location>
        <begin position="492"/>
        <end position="513"/>
    </location>
</feature>
<dbReference type="CDD" id="cd03233">
    <property type="entry name" value="ABCG_PDR_domain1"/>
    <property type="match status" value="1"/>
</dbReference>
<dbReference type="InterPro" id="IPR003439">
    <property type="entry name" value="ABC_transporter-like_ATP-bd"/>
</dbReference>
<dbReference type="PROSITE" id="PS00036">
    <property type="entry name" value="BZIP_BASIC"/>
    <property type="match status" value="1"/>
</dbReference>
<keyword evidence="6" id="KW-0067">ATP-binding</keyword>
<feature type="transmembrane region" description="Helical" evidence="10">
    <location>
        <begin position="751"/>
        <end position="772"/>
    </location>
</feature>
<dbReference type="InterPro" id="IPR034001">
    <property type="entry name" value="ABCG_PDR_1"/>
</dbReference>
<dbReference type="GO" id="GO:0003700">
    <property type="term" value="F:DNA-binding transcription factor activity"/>
    <property type="evidence" value="ECO:0007669"/>
    <property type="project" value="InterPro"/>
</dbReference>
<dbReference type="InterPro" id="IPR010929">
    <property type="entry name" value="PDR_CDR_ABC"/>
</dbReference>
<dbReference type="PANTHER" id="PTHR19241">
    <property type="entry name" value="ATP-BINDING CASSETTE TRANSPORTER"/>
    <property type="match status" value="1"/>
</dbReference>
<feature type="region of interest" description="Disordered" evidence="9">
    <location>
        <begin position="34"/>
        <end position="57"/>
    </location>
</feature>
<feature type="region of interest" description="Disordered" evidence="9">
    <location>
        <begin position="1700"/>
        <end position="1842"/>
    </location>
</feature>
<evidence type="ECO:0000259" key="11">
    <source>
        <dbReference type="PROSITE" id="PS50893"/>
    </source>
</evidence>
<dbReference type="SUPFAM" id="SSF52540">
    <property type="entry name" value="P-loop containing nucleoside triphosphate hydrolases"/>
    <property type="match status" value="2"/>
</dbReference>
<feature type="transmembrane region" description="Helical" evidence="10">
    <location>
        <begin position="1199"/>
        <end position="1218"/>
    </location>
</feature>
<dbReference type="EMBL" id="JACAZE010000012">
    <property type="protein sequence ID" value="KAF7302663.1"/>
    <property type="molecule type" value="Genomic_DNA"/>
</dbReference>
<evidence type="ECO:0000256" key="2">
    <source>
        <dbReference type="ARBA" id="ARBA00006012"/>
    </source>
</evidence>
<dbReference type="FunFam" id="3.40.50.300:FF:000054">
    <property type="entry name" value="ABC multidrug transporter atrF"/>
    <property type="match status" value="1"/>
</dbReference>
<feature type="compositionally biased region" description="Polar residues" evidence="9">
    <location>
        <begin position="1486"/>
        <end position="1500"/>
    </location>
</feature>
<keyword evidence="13" id="KW-1185">Reference proteome</keyword>
<dbReference type="GO" id="GO:0016020">
    <property type="term" value="C:membrane"/>
    <property type="evidence" value="ECO:0007669"/>
    <property type="project" value="UniProtKB-SubCell"/>
</dbReference>
<dbReference type="InterPro" id="IPR034003">
    <property type="entry name" value="ABCG_PDR_2"/>
</dbReference>
<feature type="domain" description="ABC transporter" evidence="11">
    <location>
        <begin position="840"/>
        <end position="1077"/>
    </location>
</feature>
<feature type="region of interest" description="Disordered" evidence="9">
    <location>
        <begin position="1470"/>
        <end position="1515"/>
    </location>
</feature>
<evidence type="ECO:0000256" key="5">
    <source>
        <dbReference type="ARBA" id="ARBA00022741"/>
    </source>
</evidence>
<dbReference type="Pfam" id="PF06422">
    <property type="entry name" value="PDR_CDR"/>
    <property type="match status" value="2"/>
</dbReference>
<comment type="caution">
    <text evidence="12">The sequence shown here is derived from an EMBL/GenBank/DDBJ whole genome shotgun (WGS) entry which is preliminary data.</text>
</comment>
<dbReference type="InterPro" id="IPR017871">
    <property type="entry name" value="ABC_transporter-like_CS"/>
</dbReference>
<feature type="transmembrane region" description="Helical" evidence="10">
    <location>
        <begin position="1437"/>
        <end position="1458"/>
    </location>
</feature>
<reference evidence="12" key="1">
    <citation type="submission" date="2020-05" db="EMBL/GenBank/DDBJ databases">
        <title>Mycena genomes resolve the evolution of fungal bioluminescence.</title>
        <authorList>
            <person name="Tsai I.J."/>
        </authorList>
    </citation>
    <scope>NUCLEOTIDE SEQUENCE</scope>
    <source>
        <strain evidence="12">110903Hualien_Pintung</strain>
    </source>
</reference>
<dbReference type="SMART" id="SM00382">
    <property type="entry name" value="AAA"/>
    <property type="match status" value="2"/>
</dbReference>
<keyword evidence="7 10" id="KW-1133">Transmembrane helix</keyword>
<dbReference type="InterPro" id="IPR003593">
    <property type="entry name" value="AAA+_ATPase"/>
</dbReference>
<evidence type="ECO:0000256" key="3">
    <source>
        <dbReference type="ARBA" id="ARBA00022448"/>
    </source>
</evidence>
<feature type="transmembrane region" description="Helical" evidence="10">
    <location>
        <begin position="1315"/>
        <end position="1337"/>
    </location>
</feature>
<dbReference type="Pfam" id="PF00005">
    <property type="entry name" value="ABC_tran"/>
    <property type="match status" value="2"/>
</dbReference>
<dbReference type="Gene3D" id="3.30.160.60">
    <property type="entry name" value="Classic Zinc Finger"/>
    <property type="match status" value="1"/>
</dbReference>
<dbReference type="InterPro" id="IPR046347">
    <property type="entry name" value="bZIP_sf"/>
</dbReference>
<dbReference type="CDD" id="cd12193">
    <property type="entry name" value="bZIP_GCN4"/>
    <property type="match status" value="1"/>
</dbReference>
<feature type="region of interest" description="Disordered" evidence="9">
    <location>
        <begin position="808"/>
        <end position="828"/>
    </location>
</feature>
<feature type="transmembrane region" description="Helical" evidence="10">
    <location>
        <begin position="562"/>
        <end position="581"/>
    </location>
</feature>
<dbReference type="SMART" id="SM00338">
    <property type="entry name" value="BRLZ"/>
    <property type="match status" value="1"/>
</dbReference>
<keyword evidence="5" id="KW-0547">Nucleotide-binding</keyword>
<protein>
    <submittedName>
        <fullName evidence="12">Pleiotropic drug resistance ABC transporter protein</fullName>
    </submittedName>
</protein>
<evidence type="ECO:0000256" key="9">
    <source>
        <dbReference type="SAM" id="MobiDB-lite"/>
    </source>
</evidence>
<dbReference type="InterPro" id="IPR027417">
    <property type="entry name" value="P-loop_NTPase"/>
</dbReference>
<feature type="compositionally biased region" description="Acidic residues" evidence="9">
    <location>
        <begin position="1797"/>
        <end position="1808"/>
    </location>
</feature>
<organism evidence="12 13">
    <name type="scientific">Mycena chlorophos</name>
    <name type="common">Agaric fungus</name>
    <name type="synonym">Agaricus chlorophos</name>
    <dbReference type="NCBI Taxonomy" id="658473"/>
    <lineage>
        <taxon>Eukaryota</taxon>
        <taxon>Fungi</taxon>
        <taxon>Dikarya</taxon>
        <taxon>Basidiomycota</taxon>
        <taxon>Agaricomycotina</taxon>
        <taxon>Agaricomycetes</taxon>
        <taxon>Agaricomycetidae</taxon>
        <taxon>Agaricales</taxon>
        <taxon>Marasmiineae</taxon>
        <taxon>Mycenaceae</taxon>
        <taxon>Mycena</taxon>
    </lineage>
</organism>
<dbReference type="GO" id="GO:0005524">
    <property type="term" value="F:ATP binding"/>
    <property type="evidence" value="ECO:0007669"/>
    <property type="project" value="UniProtKB-KW"/>
</dbReference>
<dbReference type="PROSITE" id="PS00211">
    <property type="entry name" value="ABC_TRANSPORTER_1"/>
    <property type="match status" value="1"/>
</dbReference>